<keyword evidence="1" id="KW-0175">Coiled coil</keyword>
<evidence type="ECO:0000313" key="3">
    <source>
        <dbReference type="Proteomes" id="UP001195483"/>
    </source>
</evidence>
<dbReference type="AlphaFoldDB" id="A0AAE0VHP2"/>
<dbReference type="EMBL" id="JAEAOA010000318">
    <property type="protein sequence ID" value="KAK3578294.1"/>
    <property type="molecule type" value="Genomic_DNA"/>
</dbReference>
<feature type="coiled-coil region" evidence="1">
    <location>
        <begin position="19"/>
        <end position="53"/>
    </location>
</feature>
<organism evidence="2 3">
    <name type="scientific">Potamilus streckersoni</name>
    <dbReference type="NCBI Taxonomy" id="2493646"/>
    <lineage>
        <taxon>Eukaryota</taxon>
        <taxon>Metazoa</taxon>
        <taxon>Spiralia</taxon>
        <taxon>Lophotrochozoa</taxon>
        <taxon>Mollusca</taxon>
        <taxon>Bivalvia</taxon>
        <taxon>Autobranchia</taxon>
        <taxon>Heteroconchia</taxon>
        <taxon>Palaeoheterodonta</taxon>
        <taxon>Unionida</taxon>
        <taxon>Unionoidea</taxon>
        <taxon>Unionidae</taxon>
        <taxon>Ambleminae</taxon>
        <taxon>Lampsilini</taxon>
        <taxon>Potamilus</taxon>
    </lineage>
</organism>
<accession>A0AAE0VHP2</accession>
<proteinExistence type="predicted"/>
<feature type="non-terminal residue" evidence="2">
    <location>
        <position position="1"/>
    </location>
</feature>
<evidence type="ECO:0000313" key="2">
    <source>
        <dbReference type="EMBL" id="KAK3578294.1"/>
    </source>
</evidence>
<reference evidence="2" key="1">
    <citation type="journal article" date="2021" name="Genome Biol. Evol.">
        <title>A High-Quality Reference Genome for a Parasitic Bivalve with Doubly Uniparental Inheritance (Bivalvia: Unionida).</title>
        <authorList>
            <person name="Smith C.H."/>
        </authorList>
    </citation>
    <scope>NUCLEOTIDE SEQUENCE</scope>
    <source>
        <strain evidence="2">CHS0354</strain>
    </source>
</reference>
<reference evidence="2" key="2">
    <citation type="journal article" date="2021" name="Genome Biol. Evol.">
        <title>Developing a high-quality reference genome for a parasitic bivalve with doubly uniparental inheritance (Bivalvia: Unionida).</title>
        <authorList>
            <person name="Smith C.H."/>
        </authorList>
    </citation>
    <scope>NUCLEOTIDE SEQUENCE</scope>
    <source>
        <strain evidence="2">CHS0354</strain>
        <tissue evidence="2">Mantle</tissue>
    </source>
</reference>
<dbReference type="Proteomes" id="UP001195483">
    <property type="component" value="Unassembled WGS sequence"/>
</dbReference>
<reference evidence="2" key="3">
    <citation type="submission" date="2023-05" db="EMBL/GenBank/DDBJ databases">
        <authorList>
            <person name="Smith C.H."/>
        </authorList>
    </citation>
    <scope>NUCLEOTIDE SEQUENCE</scope>
    <source>
        <strain evidence="2">CHS0354</strain>
        <tissue evidence="2">Mantle</tissue>
    </source>
</reference>
<evidence type="ECO:0000256" key="1">
    <source>
        <dbReference type="SAM" id="Coils"/>
    </source>
</evidence>
<gene>
    <name evidence="2" type="ORF">CHS0354_004201</name>
</gene>
<sequence length="120" mass="13896">MDMDAFTKRKESILSERKLHDQEVKLTQYKSKVAEYETLVEDLKTEKQNLVIRLSQISSVKLIDGNPNVADLSDPNRPDKLLVQFSELYDNQWTDSFQVLCKSLDHSEDEAIQVLLKIVL</sequence>
<comment type="caution">
    <text evidence="2">The sequence shown here is derived from an EMBL/GenBank/DDBJ whole genome shotgun (WGS) entry which is preliminary data.</text>
</comment>
<protein>
    <submittedName>
        <fullName evidence="2">Uncharacterized protein</fullName>
    </submittedName>
</protein>
<name>A0AAE0VHP2_9BIVA</name>
<keyword evidence="3" id="KW-1185">Reference proteome</keyword>